<evidence type="ECO:0000256" key="1">
    <source>
        <dbReference type="ARBA" id="ARBA00022801"/>
    </source>
</evidence>
<keyword evidence="3" id="KW-0443">Lipid metabolism</keyword>
<evidence type="ECO:0000256" key="3">
    <source>
        <dbReference type="ARBA" id="ARBA00023098"/>
    </source>
</evidence>
<organism evidence="4 5">
    <name type="scientific">Bradyrhizobium rifense</name>
    <dbReference type="NCBI Taxonomy" id="515499"/>
    <lineage>
        <taxon>Bacteria</taxon>
        <taxon>Pseudomonadati</taxon>
        <taxon>Pseudomonadota</taxon>
        <taxon>Alphaproteobacteria</taxon>
        <taxon>Hyphomicrobiales</taxon>
        <taxon>Nitrobacteraceae</taxon>
        <taxon>Bradyrhizobium</taxon>
    </lineage>
</organism>
<dbReference type="GO" id="GO:0003847">
    <property type="term" value="F:1-alkyl-2-acetylglycerophosphocholine esterase activity"/>
    <property type="evidence" value="ECO:0007669"/>
    <property type="project" value="TreeGrafter"/>
</dbReference>
<dbReference type="PANTHER" id="PTHR10272">
    <property type="entry name" value="PLATELET-ACTIVATING FACTOR ACETYLHYDROLASE"/>
    <property type="match status" value="1"/>
</dbReference>
<dbReference type="GO" id="GO:0016042">
    <property type="term" value="P:lipid catabolic process"/>
    <property type="evidence" value="ECO:0007669"/>
    <property type="project" value="UniProtKB-KW"/>
</dbReference>
<accession>A0A5D3K6Z5</accession>
<keyword evidence="5" id="KW-1185">Reference proteome</keyword>
<dbReference type="InterPro" id="IPR029058">
    <property type="entry name" value="AB_hydrolase_fold"/>
</dbReference>
<dbReference type="AlphaFoldDB" id="A0A5D3K6Z5"/>
<name>A0A5D3K6Z5_9BRAD</name>
<dbReference type="Gene3D" id="3.40.50.1820">
    <property type="entry name" value="alpha/beta hydrolase"/>
    <property type="match status" value="1"/>
</dbReference>
<dbReference type="EMBL" id="VSSS01000057">
    <property type="protein sequence ID" value="TYL89995.1"/>
    <property type="molecule type" value="Genomic_DNA"/>
</dbReference>
<keyword evidence="2" id="KW-0442">Lipid degradation</keyword>
<comment type="caution">
    <text evidence="4">The sequence shown here is derived from an EMBL/GenBank/DDBJ whole genome shotgun (WGS) entry which is preliminary data.</text>
</comment>
<dbReference type="SUPFAM" id="SSF53474">
    <property type="entry name" value="alpha/beta-Hydrolases"/>
    <property type="match status" value="1"/>
</dbReference>
<reference evidence="4 5" key="1">
    <citation type="submission" date="2019-08" db="EMBL/GenBank/DDBJ databases">
        <title>Bradyrhizobium hipponensis sp. nov., a rhizobium isolated from a Lupinus angustifolius root nodule in Tunisia.</title>
        <authorList>
            <person name="Off K."/>
            <person name="Rejili M."/>
            <person name="Mars M."/>
            <person name="Brachmann A."/>
            <person name="Marin M."/>
        </authorList>
    </citation>
    <scope>NUCLEOTIDE SEQUENCE [LARGE SCALE GENOMIC DNA]</scope>
    <source>
        <strain evidence="4 5">CTAW71</strain>
    </source>
</reference>
<protein>
    <submittedName>
        <fullName evidence="4">Dienelactone hydrolase</fullName>
    </submittedName>
</protein>
<evidence type="ECO:0000313" key="5">
    <source>
        <dbReference type="Proteomes" id="UP000324758"/>
    </source>
</evidence>
<keyword evidence="1 4" id="KW-0378">Hydrolase</keyword>
<sequence length="321" mass="34472">MFFSAIGFCVTATLVQAAGLRSFDIPADADGPAIHGMIWYPCAETPGEIHAGVFILSGVKDCPLAGNHLPLIADSHGQGGTFLVNHDTAETLADNGFIVAAINHPGDTAQDLSRSSGNLSIFVERPADIKRLIDFMIGASPFAAKIDQARIGFFGYSRGGYTGLVLLGANPDWAGAASNYCQQSQLPICKQILDRKYPSQPITHDPRIKAAVLVDPLVIFFSAESLAPLKAPVQLWASERGGYGVLLHDVAAVDANLLVAHEYRVVSNAGHMAFFLCPPALVQARSQLCVDEPGFDRVAFHAEFNADVLAFFRKWLVRPAE</sequence>
<proteinExistence type="predicted"/>
<dbReference type="OrthoDB" id="9814760at2"/>
<dbReference type="Proteomes" id="UP000324758">
    <property type="component" value="Unassembled WGS sequence"/>
</dbReference>
<gene>
    <name evidence="4" type="ORF">FXB40_34070</name>
</gene>
<evidence type="ECO:0000256" key="2">
    <source>
        <dbReference type="ARBA" id="ARBA00022963"/>
    </source>
</evidence>
<dbReference type="InterPro" id="IPR016986">
    <property type="entry name" value="UCP031982_abhydr"/>
</dbReference>
<dbReference type="PANTHER" id="PTHR10272:SF14">
    <property type="entry name" value="PAF ACETYLHYDROLASE FAMILY PROTEIN"/>
    <property type="match status" value="1"/>
</dbReference>
<dbReference type="PIRSF" id="PIRSF031982">
    <property type="entry name" value="UCP031982_abhydr"/>
    <property type="match status" value="1"/>
</dbReference>
<evidence type="ECO:0000313" key="4">
    <source>
        <dbReference type="EMBL" id="TYL89995.1"/>
    </source>
</evidence>